<keyword evidence="3" id="KW-1185">Reference proteome</keyword>
<dbReference type="AlphaFoldDB" id="A0A5P1FN43"/>
<dbReference type="Gramene" id="ONK79725">
    <property type="protein sequence ID" value="ONK79725"/>
    <property type="gene ID" value="A4U43_C01F9420"/>
</dbReference>
<gene>
    <name evidence="2" type="ORF">A4U43_C01F9420</name>
</gene>
<dbReference type="EMBL" id="CM007381">
    <property type="protein sequence ID" value="ONK79725.1"/>
    <property type="molecule type" value="Genomic_DNA"/>
</dbReference>
<evidence type="ECO:0000313" key="3">
    <source>
        <dbReference type="Proteomes" id="UP000243459"/>
    </source>
</evidence>
<evidence type="ECO:0000313" key="2">
    <source>
        <dbReference type="EMBL" id="ONK79725.1"/>
    </source>
</evidence>
<protein>
    <submittedName>
        <fullName evidence="2">Uncharacterized protein</fullName>
    </submittedName>
</protein>
<proteinExistence type="predicted"/>
<sequence>MPSMVAHPTIPAITTLPSGVSRPPLNQPAESSKHISAALANLSSPLKDPGTVSPKAGVDLSPPLVEVMFKGVRIKIARDSWDLLSPVLEQSDEVAPPHSQSFPANQAIRISSSVSGDKDSSSDPPPGFEKKKVSARKKSSRWAKTATK</sequence>
<feature type="region of interest" description="Disordered" evidence="1">
    <location>
        <begin position="40"/>
        <end position="59"/>
    </location>
</feature>
<evidence type="ECO:0000256" key="1">
    <source>
        <dbReference type="SAM" id="MobiDB-lite"/>
    </source>
</evidence>
<dbReference type="Proteomes" id="UP000243459">
    <property type="component" value="Chromosome 1"/>
</dbReference>
<feature type="compositionally biased region" description="Basic residues" evidence="1">
    <location>
        <begin position="133"/>
        <end position="148"/>
    </location>
</feature>
<reference evidence="3" key="1">
    <citation type="journal article" date="2017" name="Nat. Commun.">
        <title>The asparagus genome sheds light on the origin and evolution of a young Y chromosome.</title>
        <authorList>
            <person name="Harkess A."/>
            <person name="Zhou J."/>
            <person name="Xu C."/>
            <person name="Bowers J.E."/>
            <person name="Van der Hulst R."/>
            <person name="Ayyampalayam S."/>
            <person name="Mercati F."/>
            <person name="Riccardi P."/>
            <person name="McKain M.R."/>
            <person name="Kakrana A."/>
            <person name="Tang H."/>
            <person name="Ray J."/>
            <person name="Groenendijk J."/>
            <person name="Arikit S."/>
            <person name="Mathioni S.M."/>
            <person name="Nakano M."/>
            <person name="Shan H."/>
            <person name="Telgmann-Rauber A."/>
            <person name="Kanno A."/>
            <person name="Yue Z."/>
            <person name="Chen H."/>
            <person name="Li W."/>
            <person name="Chen Y."/>
            <person name="Xu X."/>
            <person name="Zhang Y."/>
            <person name="Luo S."/>
            <person name="Chen H."/>
            <person name="Gao J."/>
            <person name="Mao Z."/>
            <person name="Pires J.C."/>
            <person name="Luo M."/>
            <person name="Kudrna D."/>
            <person name="Wing R.A."/>
            <person name="Meyers B.C."/>
            <person name="Yi K."/>
            <person name="Kong H."/>
            <person name="Lavrijsen P."/>
            <person name="Sunseri F."/>
            <person name="Falavigna A."/>
            <person name="Ye Y."/>
            <person name="Leebens-Mack J.H."/>
            <person name="Chen G."/>
        </authorList>
    </citation>
    <scope>NUCLEOTIDE SEQUENCE [LARGE SCALE GENOMIC DNA]</scope>
    <source>
        <strain evidence="3">cv. DH0086</strain>
    </source>
</reference>
<feature type="region of interest" description="Disordered" evidence="1">
    <location>
        <begin position="92"/>
        <end position="148"/>
    </location>
</feature>
<accession>A0A5P1FN43</accession>
<feature type="compositionally biased region" description="Polar residues" evidence="1">
    <location>
        <begin position="98"/>
        <end position="110"/>
    </location>
</feature>
<name>A0A5P1FN43_ASPOF</name>
<organism evidence="2 3">
    <name type="scientific">Asparagus officinalis</name>
    <name type="common">Garden asparagus</name>
    <dbReference type="NCBI Taxonomy" id="4686"/>
    <lineage>
        <taxon>Eukaryota</taxon>
        <taxon>Viridiplantae</taxon>
        <taxon>Streptophyta</taxon>
        <taxon>Embryophyta</taxon>
        <taxon>Tracheophyta</taxon>
        <taxon>Spermatophyta</taxon>
        <taxon>Magnoliopsida</taxon>
        <taxon>Liliopsida</taxon>
        <taxon>Asparagales</taxon>
        <taxon>Asparagaceae</taxon>
        <taxon>Asparagoideae</taxon>
        <taxon>Asparagus</taxon>
    </lineage>
</organism>